<proteinExistence type="predicted"/>
<protein>
    <recommendedName>
        <fullName evidence="4">PilZ domain-containing protein</fullName>
    </recommendedName>
</protein>
<keyword evidence="3" id="KW-1185">Reference proteome</keyword>
<dbReference type="OrthoDB" id="5470063at2"/>
<keyword evidence="1" id="KW-0812">Transmembrane</keyword>
<evidence type="ECO:0008006" key="4">
    <source>
        <dbReference type="Google" id="ProtNLM"/>
    </source>
</evidence>
<gene>
    <name evidence="2" type="ORF">SAMN02745728_00624</name>
</gene>
<dbReference type="EMBL" id="FRDI01000003">
    <property type="protein sequence ID" value="SHN55054.1"/>
    <property type="molecule type" value="Genomic_DNA"/>
</dbReference>
<evidence type="ECO:0000313" key="2">
    <source>
        <dbReference type="EMBL" id="SHN55054.1"/>
    </source>
</evidence>
<organism evidence="2 3">
    <name type="scientific">Desulfovibrio litoralis DSM 11393</name>
    <dbReference type="NCBI Taxonomy" id="1121455"/>
    <lineage>
        <taxon>Bacteria</taxon>
        <taxon>Pseudomonadati</taxon>
        <taxon>Thermodesulfobacteriota</taxon>
        <taxon>Desulfovibrionia</taxon>
        <taxon>Desulfovibrionales</taxon>
        <taxon>Desulfovibrionaceae</taxon>
        <taxon>Desulfovibrio</taxon>
    </lineage>
</organism>
<dbReference type="Proteomes" id="UP000186469">
    <property type="component" value="Unassembled WGS sequence"/>
</dbReference>
<dbReference type="STRING" id="1121455.SAMN02745728_00624"/>
<evidence type="ECO:0000313" key="3">
    <source>
        <dbReference type="Proteomes" id="UP000186469"/>
    </source>
</evidence>
<accession>A0A1M7S9K2</accession>
<evidence type="ECO:0000256" key="1">
    <source>
        <dbReference type="SAM" id="Phobius"/>
    </source>
</evidence>
<sequence>MLEHLFIPLNQLKSTESVYALVKKTFEERSVSYANLGDIFFILLGVIAIALLGMAIIAYRNSRKKYIPYDWIINPSELNKIFNDSIDQRARYEITFPVEENGTRRPGIVTALSSVGSGVLNFDCADIENLSSSWLGRDAELYFKVKNENKKYVFYSFRSVIDGIRKLRDSTWMLSFRIPSHLETKQKRNFLRITPSVEHVMGLAIWQTDPITGALPSDIKLCGRPVLALVPGRVNQVELKDISAGGGRITVRKEDAENSSLEFNIGERLVLLLDLLEPEQNTRLRLLFHCKVQNPFIDFAKQHIEVGIQFIEWGKIKEATSSEIEWFKIAKLGEVEPLGNWIMRRHLESYRENSLVDDE</sequence>
<keyword evidence="1" id="KW-1133">Transmembrane helix</keyword>
<keyword evidence="1" id="KW-0472">Membrane</keyword>
<name>A0A1M7S9K2_9BACT</name>
<feature type="transmembrane region" description="Helical" evidence="1">
    <location>
        <begin position="39"/>
        <end position="59"/>
    </location>
</feature>
<reference evidence="2 3" key="1">
    <citation type="submission" date="2016-12" db="EMBL/GenBank/DDBJ databases">
        <authorList>
            <person name="Song W.-J."/>
            <person name="Kurnit D.M."/>
        </authorList>
    </citation>
    <scope>NUCLEOTIDE SEQUENCE [LARGE SCALE GENOMIC DNA]</scope>
    <source>
        <strain evidence="2 3">DSM 11393</strain>
    </source>
</reference>
<dbReference type="RefSeq" id="WP_072696322.1">
    <property type="nucleotide sequence ID" value="NZ_FRDI01000003.1"/>
</dbReference>
<dbReference type="AlphaFoldDB" id="A0A1M7S9K2"/>